<dbReference type="SUPFAM" id="SSF55874">
    <property type="entry name" value="ATPase domain of HSP90 chaperone/DNA topoisomerase II/histidine kinase"/>
    <property type="match status" value="1"/>
</dbReference>
<dbReference type="SMART" id="SM00388">
    <property type="entry name" value="HisKA"/>
    <property type="match status" value="1"/>
</dbReference>
<evidence type="ECO:0000256" key="1">
    <source>
        <dbReference type="ARBA" id="ARBA00000085"/>
    </source>
</evidence>
<dbReference type="CDD" id="cd00082">
    <property type="entry name" value="HisKA"/>
    <property type="match status" value="1"/>
</dbReference>
<dbReference type="Gene3D" id="3.30.565.10">
    <property type="entry name" value="Histidine kinase-like ATPase, C-terminal domain"/>
    <property type="match status" value="1"/>
</dbReference>
<dbReference type="PROSITE" id="PS50109">
    <property type="entry name" value="HIS_KIN"/>
    <property type="match status" value="1"/>
</dbReference>
<dbReference type="SMART" id="SM00387">
    <property type="entry name" value="HATPase_c"/>
    <property type="match status" value="1"/>
</dbReference>
<dbReference type="PRINTS" id="PR00344">
    <property type="entry name" value="BCTRLSENSOR"/>
</dbReference>
<dbReference type="InterPro" id="IPR003661">
    <property type="entry name" value="HisK_dim/P_dom"/>
</dbReference>
<keyword evidence="7" id="KW-0472">Membrane</keyword>
<dbReference type="InterPro" id="IPR000014">
    <property type="entry name" value="PAS"/>
</dbReference>
<dbReference type="InterPro" id="IPR036890">
    <property type="entry name" value="HATPase_C_sf"/>
</dbReference>
<dbReference type="InterPro" id="IPR036097">
    <property type="entry name" value="HisK_dim/P_sf"/>
</dbReference>
<evidence type="ECO:0000259" key="8">
    <source>
        <dbReference type="PROSITE" id="PS50109"/>
    </source>
</evidence>
<dbReference type="InterPro" id="IPR050351">
    <property type="entry name" value="BphY/WalK/GraS-like"/>
</dbReference>
<protein>
    <recommendedName>
        <fullName evidence="2">histidine kinase</fullName>
        <ecNumber evidence="2">2.7.13.3</ecNumber>
    </recommendedName>
</protein>
<dbReference type="SMART" id="SM00091">
    <property type="entry name" value="PAS"/>
    <property type="match status" value="1"/>
</dbReference>
<dbReference type="Gene3D" id="3.30.450.20">
    <property type="entry name" value="PAS domain"/>
    <property type="match status" value="1"/>
</dbReference>
<dbReference type="PANTHER" id="PTHR45453">
    <property type="entry name" value="PHOSPHATE REGULON SENSOR PROTEIN PHOR"/>
    <property type="match status" value="1"/>
</dbReference>
<dbReference type="InterPro" id="IPR035965">
    <property type="entry name" value="PAS-like_dom_sf"/>
</dbReference>
<sequence>MNSQDWQEAIAAIPIALMVLDADERIVAANQTARGLFGAAVEDRLGAAVLRHPAFLAALSRVLAEGVAVEARATLPGKSEEGGLRVQISPVRIQGRRGALAAFEDMSGMEQAEAIRRDFVANVSHELRTPLTALVGFIETLKGPARDDAPARDRFLSVMESEAGRMMRLVNDLLSLSRVQSEERRLPSETVEILALLRRATMAQAALADAAGVSLEIETDLPEAQVRGDSDQLTQVFLNLIENAVKYGGAGKVVTLKVSQVAREPVLKGPAVQIEVIDRGEGIDAIHLPRLTERFYRVDTHRSRSQGGTGLGLAIVKHIINRHRGRFRITSERGKGSNFIVILPSVSG</sequence>
<evidence type="ECO:0000256" key="6">
    <source>
        <dbReference type="ARBA" id="ARBA00023012"/>
    </source>
</evidence>
<dbReference type="RefSeq" id="WP_263722215.1">
    <property type="nucleotide sequence ID" value="NZ_JAOWLA010000012.1"/>
</dbReference>
<dbReference type="Pfam" id="PF08448">
    <property type="entry name" value="PAS_4"/>
    <property type="match status" value="1"/>
</dbReference>
<comment type="catalytic activity">
    <reaction evidence="1">
        <text>ATP + protein L-histidine = ADP + protein N-phospho-L-histidine.</text>
        <dbReference type="EC" id="2.7.13.3"/>
    </reaction>
</comment>
<gene>
    <name evidence="10" type="ORF">OE647_13250</name>
</gene>
<proteinExistence type="predicted"/>
<dbReference type="EMBL" id="JAOWLA010000012">
    <property type="protein sequence ID" value="MCV2865692.1"/>
    <property type="molecule type" value="Genomic_DNA"/>
</dbReference>
<dbReference type="InterPro" id="IPR005467">
    <property type="entry name" value="His_kinase_dom"/>
</dbReference>
<dbReference type="PANTHER" id="PTHR45453:SF1">
    <property type="entry name" value="PHOSPHATE REGULON SENSOR PROTEIN PHOR"/>
    <property type="match status" value="1"/>
</dbReference>
<evidence type="ECO:0000313" key="11">
    <source>
        <dbReference type="Proteomes" id="UP001652503"/>
    </source>
</evidence>
<dbReference type="InterPro" id="IPR003594">
    <property type="entry name" value="HATPase_dom"/>
</dbReference>
<keyword evidence="4" id="KW-0808">Transferase</keyword>
<evidence type="ECO:0000256" key="2">
    <source>
        <dbReference type="ARBA" id="ARBA00012438"/>
    </source>
</evidence>
<dbReference type="Pfam" id="PF02518">
    <property type="entry name" value="HATPase_c"/>
    <property type="match status" value="1"/>
</dbReference>
<dbReference type="GO" id="GO:0005524">
    <property type="term" value="F:ATP binding"/>
    <property type="evidence" value="ECO:0007669"/>
    <property type="project" value="UniProtKB-KW"/>
</dbReference>
<dbReference type="SUPFAM" id="SSF55785">
    <property type="entry name" value="PYP-like sensor domain (PAS domain)"/>
    <property type="match status" value="1"/>
</dbReference>
<keyword evidence="5" id="KW-0418">Kinase</keyword>
<dbReference type="InterPro" id="IPR013656">
    <property type="entry name" value="PAS_4"/>
</dbReference>
<keyword evidence="10" id="KW-0547">Nucleotide-binding</keyword>
<comment type="caution">
    <text evidence="10">The sequence shown here is derived from an EMBL/GenBank/DDBJ whole genome shotgun (WGS) entry which is preliminary data.</text>
</comment>
<keyword evidence="3" id="KW-0597">Phosphoprotein</keyword>
<organism evidence="10 11">
    <name type="scientific">Albidovulum sediminicola</name>
    <dbReference type="NCBI Taxonomy" id="2984331"/>
    <lineage>
        <taxon>Bacteria</taxon>
        <taxon>Pseudomonadati</taxon>
        <taxon>Pseudomonadota</taxon>
        <taxon>Alphaproteobacteria</taxon>
        <taxon>Rhodobacterales</taxon>
        <taxon>Paracoccaceae</taxon>
        <taxon>Albidovulum</taxon>
    </lineage>
</organism>
<evidence type="ECO:0000256" key="7">
    <source>
        <dbReference type="ARBA" id="ARBA00023136"/>
    </source>
</evidence>
<dbReference type="Proteomes" id="UP001652503">
    <property type="component" value="Unassembled WGS sequence"/>
</dbReference>
<dbReference type="InterPro" id="IPR004358">
    <property type="entry name" value="Sig_transdc_His_kin-like_C"/>
</dbReference>
<dbReference type="SUPFAM" id="SSF47384">
    <property type="entry name" value="Homodimeric domain of signal transducing histidine kinase"/>
    <property type="match status" value="1"/>
</dbReference>
<dbReference type="Gene3D" id="1.10.287.130">
    <property type="match status" value="1"/>
</dbReference>
<evidence type="ECO:0000256" key="3">
    <source>
        <dbReference type="ARBA" id="ARBA00022553"/>
    </source>
</evidence>
<dbReference type="CDD" id="cd00130">
    <property type="entry name" value="PAS"/>
    <property type="match status" value="1"/>
</dbReference>
<evidence type="ECO:0000259" key="9">
    <source>
        <dbReference type="PROSITE" id="PS50112"/>
    </source>
</evidence>
<keyword evidence="11" id="KW-1185">Reference proteome</keyword>
<feature type="domain" description="Histidine kinase" evidence="8">
    <location>
        <begin position="122"/>
        <end position="347"/>
    </location>
</feature>
<accession>A0ABT2Z3L2</accession>
<keyword evidence="10" id="KW-0067">ATP-binding</keyword>
<feature type="domain" description="PAS" evidence="9">
    <location>
        <begin position="2"/>
        <end position="50"/>
    </location>
</feature>
<evidence type="ECO:0000313" key="10">
    <source>
        <dbReference type="EMBL" id="MCV2865692.1"/>
    </source>
</evidence>
<keyword evidence="6" id="KW-0902">Two-component regulatory system</keyword>
<dbReference type="PROSITE" id="PS50112">
    <property type="entry name" value="PAS"/>
    <property type="match status" value="1"/>
</dbReference>
<reference evidence="10 11" key="1">
    <citation type="submission" date="2022-10" db="EMBL/GenBank/DDBJ databases">
        <title>Defluviimonas sp. nov., isolated from ocean surface water.</title>
        <authorList>
            <person name="He W."/>
            <person name="Wang L."/>
            <person name="Zhang D.-F."/>
        </authorList>
    </citation>
    <scope>NUCLEOTIDE SEQUENCE [LARGE SCALE GENOMIC DNA]</scope>
    <source>
        <strain evidence="10 11">WL0075</strain>
    </source>
</reference>
<dbReference type="EC" id="2.7.13.3" evidence="2"/>
<dbReference type="Pfam" id="PF00512">
    <property type="entry name" value="HisKA"/>
    <property type="match status" value="1"/>
</dbReference>
<evidence type="ECO:0000256" key="5">
    <source>
        <dbReference type="ARBA" id="ARBA00022777"/>
    </source>
</evidence>
<evidence type="ECO:0000256" key="4">
    <source>
        <dbReference type="ARBA" id="ARBA00022679"/>
    </source>
</evidence>
<name>A0ABT2Z3L2_9RHOB</name>